<dbReference type="EMBL" id="MHKI01000018">
    <property type="protein sequence ID" value="OGY86548.1"/>
    <property type="molecule type" value="Genomic_DNA"/>
</dbReference>
<reference evidence="8 9" key="1">
    <citation type="journal article" date="2016" name="Nat. Commun.">
        <title>Thousands of microbial genomes shed light on interconnected biogeochemical processes in an aquifer system.</title>
        <authorList>
            <person name="Anantharaman K."/>
            <person name="Brown C.T."/>
            <person name="Hug L.A."/>
            <person name="Sharon I."/>
            <person name="Castelle C.J."/>
            <person name="Probst A.J."/>
            <person name="Thomas B.C."/>
            <person name="Singh A."/>
            <person name="Wilkins M.J."/>
            <person name="Karaoz U."/>
            <person name="Brodie E.L."/>
            <person name="Williams K.H."/>
            <person name="Hubbard S.S."/>
            <person name="Banfield J.F."/>
        </authorList>
    </citation>
    <scope>NUCLEOTIDE SEQUENCE [LARGE SCALE GENOMIC DNA]</scope>
</reference>
<dbReference type="Pfam" id="PF00589">
    <property type="entry name" value="Phage_integrase"/>
    <property type="match status" value="1"/>
</dbReference>
<dbReference type="InterPro" id="IPR044068">
    <property type="entry name" value="CB"/>
</dbReference>
<evidence type="ECO:0000313" key="9">
    <source>
        <dbReference type="Proteomes" id="UP000176420"/>
    </source>
</evidence>
<evidence type="ECO:0000259" key="7">
    <source>
        <dbReference type="PROSITE" id="PS51900"/>
    </source>
</evidence>
<dbReference type="InterPro" id="IPR010998">
    <property type="entry name" value="Integrase_recombinase_N"/>
</dbReference>
<dbReference type="InterPro" id="IPR050090">
    <property type="entry name" value="Tyrosine_recombinase_XerCD"/>
</dbReference>
<gene>
    <name evidence="8" type="ORF">A2319_02160</name>
</gene>
<evidence type="ECO:0000259" key="6">
    <source>
        <dbReference type="PROSITE" id="PS51898"/>
    </source>
</evidence>
<evidence type="ECO:0008006" key="10">
    <source>
        <dbReference type="Google" id="ProtNLM"/>
    </source>
</evidence>
<dbReference type="Proteomes" id="UP000176420">
    <property type="component" value="Unassembled WGS sequence"/>
</dbReference>
<protein>
    <recommendedName>
        <fullName evidence="10">Integrase</fullName>
    </recommendedName>
</protein>
<dbReference type="InterPro" id="IPR011010">
    <property type="entry name" value="DNA_brk_join_enz"/>
</dbReference>
<accession>A0A1G2BBE6</accession>
<comment type="caution">
    <text evidence="8">The sequence shown here is derived from an EMBL/GenBank/DDBJ whole genome shotgun (WGS) entry which is preliminary data.</text>
</comment>
<dbReference type="PROSITE" id="PS51900">
    <property type="entry name" value="CB"/>
    <property type="match status" value="1"/>
</dbReference>
<evidence type="ECO:0000256" key="2">
    <source>
        <dbReference type="ARBA" id="ARBA00022908"/>
    </source>
</evidence>
<dbReference type="InterPro" id="IPR013762">
    <property type="entry name" value="Integrase-like_cat_sf"/>
</dbReference>
<evidence type="ECO:0000313" key="8">
    <source>
        <dbReference type="EMBL" id="OGY86548.1"/>
    </source>
</evidence>
<keyword evidence="3 5" id="KW-0238">DNA-binding</keyword>
<evidence type="ECO:0000256" key="3">
    <source>
        <dbReference type="ARBA" id="ARBA00023125"/>
    </source>
</evidence>
<evidence type="ECO:0000256" key="5">
    <source>
        <dbReference type="PROSITE-ProRule" id="PRU01248"/>
    </source>
</evidence>
<dbReference type="Pfam" id="PF13495">
    <property type="entry name" value="Phage_int_SAM_4"/>
    <property type="match status" value="1"/>
</dbReference>
<dbReference type="InterPro" id="IPR004107">
    <property type="entry name" value="Integrase_SAM-like_N"/>
</dbReference>
<evidence type="ECO:0000256" key="1">
    <source>
        <dbReference type="ARBA" id="ARBA00008857"/>
    </source>
</evidence>
<keyword evidence="4" id="KW-0233">DNA recombination</keyword>
<name>A0A1G2BBE6_9BACT</name>
<dbReference type="Gene3D" id="1.10.150.130">
    <property type="match status" value="1"/>
</dbReference>
<dbReference type="PANTHER" id="PTHR30349">
    <property type="entry name" value="PHAGE INTEGRASE-RELATED"/>
    <property type="match status" value="1"/>
</dbReference>
<feature type="domain" description="Core-binding (CB)" evidence="7">
    <location>
        <begin position="1"/>
        <end position="80"/>
    </location>
</feature>
<organism evidence="8 9">
    <name type="scientific">Candidatus Kerfeldbacteria bacterium RIFOXYB2_FULL_38_14</name>
    <dbReference type="NCBI Taxonomy" id="1798547"/>
    <lineage>
        <taxon>Bacteria</taxon>
        <taxon>Candidatus Kerfeldiibacteriota</taxon>
    </lineage>
</organism>
<keyword evidence="2" id="KW-0229">DNA integration</keyword>
<dbReference type="SUPFAM" id="SSF56349">
    <property type="entry name" value="DNA breaking-rejoining enzymes"/>
    <property type="match status" value="1"/>
</dbReference>
<comment type="similarity">
    <text evidence="1">Belongs to the 'phage' integrase family.</text>
</comment>
<dbReference type="PANTHER" id="PTHR30349:SF64">
    <property type="entry name" value="PROPHAGE INTEGRASE INTD-RELATED"/>
    <property type="match status" value="1"/>
</dbReference>
<proteinExistence type="inferred from homology"/>
<dbReference type="Gene3D" id="1.10.443.10">
    <property type="entry name" value="Intergrase catalytic core"/>
    <property type="match status" value="1"/>
</dbReference>
<sequence length="270" mass="31285">MSNFIETIKQKMRLKNYSPKTISAYTSVAKDVYRYFQKPLAILSNEQIEKYLHYKLDSGVQPQTIRLYVQAIHFVMLQICQRHDFIKIPYAKKPSKLPEILTNSEINQLLTLTKNLKHRTLMALAYATGLRVSEVVNLKIQDLDYANKTVFVRQGKGRKDRLTIFSEKLIVPLQKLTRHKIPSDYVFESNRGGKLTTTTAQKVFKQALLRAHIVKPATFHSLRHSFATHLLENGTDIRYIQKLLGHNNIRTTMRYTQVTTQALKNIKSPL</sequence>
<dbReference type="PROSITE" id="PS51898">
    <property type="entry name" value="TYR_RECOMBINASE"/>
    <property type="match status" value="1"/>
</dbReference>
<evidence type="ECO:0000256" key="4">
    <source>
        <dbReference type="ARBA" id="ARBA00023172"/>
    </source>
</evidence>
<dbReference type="GO" id="GO:0015074">
    <property type="term" value="P:DNA integration"/>
    <property type="evidence" value="ECO:0007669"/>
    <property type="project" value="UniProtKB-KW"/>
</dbReference>
<dbReference type="InterPro" id="IPR002104">
    <property type="entry name" value="Integrase_catalytic"/>
</dbReference>
<dbReference type="AlphaFoldDB" id="A0A1G2BBE6"/>
<feature type="domain" description="Tyr recombinase" evidence="6">
    <location>
        <begin position="96"/>
        <end position="268"/>
    </location>
</feature>
<dbReference type="GO" id="GO:0003677">
    <property type="term" value="F:DNA binding"/>
    <property type="evidence" value="ECO:0007669"/>
    <property type="project" value="UniProtKB-UniRule"/>
</dbReference>
<dbReference type="GO" id="GO:0006310">
    <property type="term" value="P:DNA recombination"/>
    <property type="evidence" value="ECO:0007669"/>
    <property type="project" value="UniProtKB-KW"/>
</dbReference>